<keyword evidence="3" id="KW-1185">Reference proteome</keyword>
<dbReference type="OrthoDB" id="2562681at2759"/>
<gene>
    <name evidence="2" type="ORF">FA15DRAFT_691092</name>
</gene>
<accession>A0A5C3LLE8</accession>
<protein>
    <recommendedName>
        <fullName evidence="4">Hyaluronan/mRNA-binding protein domain-containing protein</fullName>
    </recommendedName>
</protein>
<dbReference type="Proteomes" id="UP000307440">
    <property type="component" value="Unassembled WGS sequence"/>
</dbReference>
<evidence type="ECO:0000256" key="1">
    <source>
        <dbReference type="SAM" id="MobiDB-lite"/>
    </source>
</evidence>
<reference evidence="2 3" key="1">
    <citation type="journal article" date="2019" name="Nat. Ecol. Evol.">
        <title>Megaphylogeny resolves global patterns of mushroom evolution.</title>
        <authorList>
            <person name="Varga T."/>
            <person name="Krizsan K."/>
            <person name="Foldi C."/>
            <person name="Dima B."/>
            <person name="Sanchez-Garcia M."/>
            <person name="Sanchez-Ramirez S."/>
            <person name="Szollosi G.J."/>
            <person name="Szarkandi J.G."/>
            <person name="Papp V."/>
            <person name="Albert L."/>
            <person name="Andreopoulos W."/>
            <person name="Angelini C."/>
            <person name="Antonin V."/>
            <person name="Barry K.W."/>
            <person name="Bougher N.L."/>
            <person name="Buchanan P."/>
            <person name="Buyck B."/>
            <person name="Bense V."/>
            <person name="Catcheside P."/>
            <person name="Chovatia M."/>
            <person name="Cooper J."/>
            <person name="Damon W."/>
            <person name="Desjardin D."/>
            <person name="Finy P."/>
            <person name="Geml J."/>
            <person name="Haridas S."/>
            <person name="Hughes K."/>
            <person name="Justo A."/>
            <person name="Karasinski D."/>
            <person name="Kautmanova I."/>
            <person name="Kiss B."/>
            <person name="Kocsube S."/>
            <person name="Kotiranta H."/>
            <person name="LaButti K.M."/>
            <person name="Lechner B.E."/>
            <person name="Liimatainen K."/>
            <person name="Lipzen A."/>
            <person name="Lukacs Z."/>
            <person name="Mihaltcheva S."/>
            <person name="Morgado L.N."/>
            <person name="Niskanen T."/>
            <person name="Noordeloos M.E."/>
            <person name="Ohm R.A."/>
            <person name="Ortiz-Santana B."/>
            <person name="Ovrebo C."/>
            <person name="Racz N."/>
            <person name="Riley R."/>
            <person name="Savchenko A."/>
            <person name="Shiryaev A."/>
            <person name="Soop K."/>
            <person name="Spirin V."/>
            <person name="Szebenyi C."/>
            <person name="Tomsovsky M."/>
            <person name="Tulloss R.E."/>
            <person name="Uehling J."/>
            <person name="Grigoriev I.V."/>
            <person name="Vagvolgyi C."/>
            <person name="Papp T."/>
            <person name="Martin F.M."/>
            <person name="Miettinen O."/>
            <person name="Hibbett D.S."/>
            <person name="Nagy L.G."/>
        </authorList>
    </citation>
    <scope>NUCLEOTIDE SEQUENCE [LARGE SCALE GENOMIC DNA]</scope>
    <source>
        <strain evidence="2 3">CBS 121175</strain>
    </source>
</reference>
<dbReference type="STRING" id="230819.A0A5C3LLE8"/>
<evidence type="ECO:0000313" key="2">
    <source>
        <dbReference type="EMBL" id="TFK29491.1"/>
    </source>
</evidence>
<feature type="compositionally biased region" description="Polar residues" evidence="1">
    <location>
        <begin position="128"/>
        <end position="159"/>
    </location>
</feature>
<dbReference type="EMBL" id="ML210149">
    <property type="protein sequence ID" value="TFK29491.1"/>
    <property type="molecule type" value="Genomic_DNA"/>
</dbReference>
<sequence length="159" mass="17261">MTRTARSEAPRALVKDRHVNRSGVDTSIRKGGGGSHNWGNAANERELERDALFDEEVEFGSTGRTQDVVEDAVIRAQSPSASTTTSASKPSLSRSNSGDEDVEEARKMRKHMLNKKDIDLSAIARTSVAASTSPPRSNNLQRRSGSDNRQVPISSVNNI</sequence>
<organism evidence="2 3">
    <name type="scientific">Coprinopsis marcescibilis</name>
    <name type="common">Agaric fungus</name>
    <name type="synonym">Psathyrella marcescibilis</name>
    <dbReference type="NCBI Taxonomy" id="230819"/>
    <lineage>
        <taxon>Eukaryota</taxon>
        <taxon>Fungi</taxon>
        <taxon>Dikarya</taxon>
        <taxon>Basidiomycota</taxon>
        <taxon>Agaricomycotina</taxon>
        <taxon>Agaricomycetes</taxon>
        <taxon>Agaricomycetidae</taxon>
        <taxon>Agaricales</taxon>
        <taxon>Agaricineae</taxon>
        <taxon>Psathyrellaceae</taxon>
        <taxon>Coprinopsis</taxon>
    </lineage>
</organism>
<feature type="region of interest" description="Disordered" evidence="1">
    <location>
        <begin position="1"/>
        <end position="43"/>
    </location>
</feature>
<feature type="region of interest" description="Disordered" evidence="1">
    <location>
        <begin position="60"/>
        <end position="159"/>
    </location>
</feature>
<evidence type="ECO:0000313" key="3">
    <source>
        <dbReference type="Proteomes" id="UP000307440"/>
    </source>
</evidence>
<evidence type="ECO:0008006" key="4">
    <source>
        <dbReference type="Google" id="ProtNLM"/>
    </source>
</evidence>
<feature type="compositionally biased region" description="Low complexity" evidence="1">
    <location>
        <begin position="78"/>
        <end position="93"/>
    </location>
</feature>
<proteinExistence type="predicted"/>
<name>A0A5C3LLE8_COPMA</name>
<dbReference type="AlphaFoldDB" id="A0A5C3LLE8"/>
<feature type="compositionally biased region" description="Basic and acidic residues" evidence="1">
    <location>
        <begin position="1"/>
        <end position="19"/>
    </location>
</feature>